<dbReference type="EMBL" id="NAJO01000007">
    <property type="protein sequence ID" value="OQO11130.1"/>
    <property type="molecule type" value="Genomic_DNA"/>
</dbReference>
<protein>
    <submittedName>
        <fullName evidence="1">Uncharacterized protein</fullName>
    </submittedName>
</protein>
<reference evidence="2" key="1">
    <citation type="submission" date="2017-03" db="EMBL/GenBank/DDBJ databases">
        <title>Genomes of endolithic fungi from Antarctica.</title>
        <authorList>
            <person name="Coleine C."/>
            <person name="Masonjones S."/>
            <person name="Stajich J.E."/>
        </authorList>
    </citation>
    <scope>NUCLEOTIDE SEQUENCE [LARGE SCALE GENOMIC DNA]</scope>
    <source>
        <strain evidence="2">CCFEE 5527</strain>
    </source>
</reference>
<evidence type="ECO:0000313" key="1">
    <source>
        <dbReference type="EMBL" id="OQO11130.1"/>
    </source>
</evidence>
<organism evidence="1 2">
    <name type="scientific">Cryoendolithus antarcticus</name>
    <dbReference type="NCBI Taxonomy" id="1507870"/>
    <lineage>
        <taxon>Eukaryota</taxon>
        <taxon>Fungi</taxon>
        <taxon>Dikarya</taxon>
        <taxon>Ascomycota</taxon>
        <taxon>Pezizomycotina</taxon>
        <taxon>Dothideomycetes</taxon>
        <taxon>Dothideomycetidae</taxon>
        <taxon>Cladosporiales</taxon>
        <taxon>Cladosporiaceae</taxon>
        <taxon>Cryoendolithus</taxon>
    </lineage>
</organism>
<sequence length="447" mass="49957">MADSTTDNTAADIDTCMSEGSATTAVQPCDPQMPVPGQRTLLLDLPLELLQDIVERTDMLMTMHLVCKTLEAATLDLFADEHLDPLGCFIYNEQRWLRIRAWTTSRLSHKIKYIELSNDVLEVSAADGIPTVSEQQHAGAWPSSHPGQWHRTELLNVNLRQSDNRLPSSALMTAVLRSVKCLANPVSVELRLTEVLEITNLDLKSFPVHRELLFAIAVSGVPVHSLCYTLYSMHHLEDIVKDFGQDLIPTLATVNEVSFTTAFSARQVDPQEGHASRVECAVFLLKASGVVRELYLDFHHMEPVGGEMMRMLLANDFVCLEDLSCYDGHFAIEDLLVALTRAHKLQKLELYDMRLDGLRAGWQELLSSLQAIPLLRSLQLGCLHDNDATMYFHDAVTGAHVDDVDLSSRTDVERWLTLMAEEGVCFGKSQVHCIGARKAYMNMRANA</sequence>
<accession>A0A1V8TID6</accession>
<evidence type="ECO:0000313" key="2">
    <source>
        <dbReference type="Proteomes" id="UP000192596"/>
    </source>
</evidence>
<dbReference type="AlphaFoldDB" id="A0A1V8TID6"/>
<gene>
    <name evidence="1" type="ORF">B0A48_05385</name>
</gene>
<dbReference type="InParanoid" id="A0A1V8TID6"/>
<proteinExistence type="predicted"/>
<name>A0A1V8TID6_9PEZI</name>
<dbReference type="Proteomes" id="UP000192596">
    <property type="component" value="Unassembled WGS sequence"/>
</dbReference>
<keyword evidence="2" id="KW-1185">Reference proteome</keyword>
<comment type="caution">
    <text evidence="1">The sequence shown here is derived from an EMBL/GenBank/DDBJ whole genome shotgun (WGS) entry which is preliminary data.</text>
</comment>